<keyword evidence="5 9" id="KW-0456">Lyase</keyword>
<evidence type="ECO:0000256" key="6">
    <source>
        <dbReference type="ARBA" id="ARBA00023316"/>
    </source>
</evidence>
<evidence type="ECO:0000256" key="8">
    <source>
        <dbReference type="SAM" id="Phobius"/>
    </source>
</evidence>
<dbReference type="NCBIfam" id="TIGR00247">
    <property type="entry name" value="endolytic transglycosylase MltG"/>
    <property type="match status" value="1"/>
</dbReference>
<sequence>MSQEEKKSRNGGRREAEPERREKKPSRRRRRAGISGVLLYVLFIIGVSAFLAGVGWVAANDVLALNKPEHTAIITIADGEKFGNVIDDLKENGIIEHKSFFWIFSVMTKSKDKIAAGTYELNTDMDYRAIITNLGSHSASRQEVTVTITEGMTVAQIFQLLEKSGVSTVEKLNDTAANHDYKFSFLENIPLGKATRLEGYLFPDTYKFYMGQDPLYVINKMLVTFDAKLTEEMRQQILDSDRTIAEIVTVASLIEKETDGTDQGKIASVIYNRLDHPNAETAGFLNIDATIYYVTGKTVTQADYQGVESPYNTYLYKGLPPGPIANPGMVAIRAAMNPDSTGYYYYAMNSKTGLHEYSKTYAEHQQKLASFGD</sequence>
<keyword evidence="3 8" id="KW-1133">Transmembrane helix</keyword>
<gene>
    <name evidence="9" type="primary">mltG_16</name>
    <name evidence="9" type="ORF">SDC9_63023</name>
</gene>
<dbReference type="HAMAP" id="MF_02065">
    <property type="entry name" value="MltG"/>
    <property type="match status" value="1"/>
</dbReference>
<dbReference type="InterPro" id="IPR003770">
    <property type="entry name" value="MLTG-like"/>
</dbReference>
<organism evidence="9">
    <name type="scientific">bioreactor metagenome</name>
    <dbReference type="NCBI Taxonomy" id="1076179"/>
    <lineage>
        <taxon>unclassified sequences</taxon>
        <taxon>metagenomes</taxon>
        <taxon>ecological metagenomes</taxon>
    </lineage>
</organism>
<feature type="region of interest" description="Disordered" evidence="7">
    <location>
        <begin position="1"/>
        <end position="28"/>
    </location>
</feature>
<dbReference type="AlphaFoldDB" id="A0A644XKC7"/>
<dbReference type="EC" id="4.2.2.-" evidence="9"/>
<evidence type="ECO:0000256" key="4">
    <source>
        <dbReference type="ARBA" id="ARBA00023136"/>
    </source>
</evidence>
<dbReference type="GO" id="GO:0071555">
    <property type="term" value="P:cell wall organization"/>
    <property type="evidence" value="ECO:0007669"/>
    <property type="project" value="UniProtKB-KW"/>
</dbReference>
<evidence type="ECO:0000313" key="9">
    <source>
        <dbReference type="EMBL" id="MPM16642.1"/>
    </source>
</evidence>
<evidence type="ECO:0000256" key="2">
    <source>
        <dbReference type="ARBA" id="ARBA00022692"/>
    </source>
</evidence>
<keyword evidence="1" id="KW-1003">Cell membrane</keyword>
<evidence type="ECO:0000256" key="7">
    <source>
        <dbReference type="SAM" id="MobiDB-lite"/>
    </source>
</evidence>
<protein>
    <submittedName>
        <fullName evidence="9">Endolytic murein transglycosylase</fullName>
        <ecNumber evidence="9">4.2.2.-</ecNumber>
    </submittedName>
</protein>
<dbReference type="GO" id="GO:0016829">
    <property type="term" value="F:lyase activity"/>
    <property type="evidence" value="ECO:0007669"/>
    <property type="project" value="UniProtKB-KW"/>
</dbReference>
<dbReference type="Pfam" id="PF02618">
    <property type="entry name" value="YceG"/>
    <property type="match status" value="1"/>
</dbReference>
<evidence type="ECO:0000256" key="3">
    <source>
        <dbReference type="ARBA" id="ARBA00022989"/>
    </source>
</evidence>
<dbReference type="PANTHER" id="PTHR30518:SF2">
    <property type="entry name" value="ENDOLYTIC MUREIN TRANSGLYCOSYLASE"/>
    <property type="match status" value="1"/>
</dbReference>
<evidence type="ECO:0000256" key="1">
    <source>
        <dbReference type="ARBA" id="ARBA00022475"/>
    </source>
</evidence>
<dbReference type="EMBL" id="VSSQ01002650">
    <property type="protein sequence ID" value="MPM16642.1"/>
    <property type="molecule type" value="Genomic_DNA"/>
</dbReference>
<dbReference type="Gene3D" id="3.30.1490.480">
    <property type="entry name" value="Endolytic murein transglycosylase"/>
    <property type="match status" value="1"/>
</dbReference>
<feature type="compositionally biased region" description="Basic and acidic residues" evidence="7">
    <location>
        <begin position="1"/>
        <end position="22"/>
    </location>
</feature>
<reference evidence="9" key="1">
    <citation type="submission" date="2019-08" db="EMBL/GenBank/DDBJ databases">
        <authorList>
            <person name="Kucharzyk K."/>
            <person name="Murdoch R.W."/>
            <person name="Higgins S."/>
            <person name="Loffler F."/>
        </authorList>
    </citation>
    <scope>NUCLEOTIDE SEQUENCE</scope>
</reference>
<keyword evidence="2 8" id="KW-0812">Transmembrane</keyword>
<proteinExistence type="inferred from homology"/>
<keyword evidence="4 8" id="KW-0472">Membrane</keyword>
<name>A0A644XKC7_9ZZZZ</name>
<feature type="transmembrane region" description="Helical" evidence="8">
    <location>
        <begin position="37"/>
        <end position="59"/>
    </location>
</feature>
<dbReference type="PANTHER" id="PTHR30518">
    <property type="entry name" value="ENDOLYTIC MUREIN TRANSGLYCOSYLASE"/>
    <property type="match status" value="1"/>
</dbReference>
<evidence type="ECO:0000256" key="5">
    <source>
        <dbReference type="ARBA" id="ARBA00023239"/>
    </source>
</evidence>
<accession>A0A644XKC7</accession>
<comment type="caution">
    <text evidence="9">The sequence shown here is derived from an EMBL/GenBank/DDBJ whole genome shotgun (WGS) entry which is preliminary data.</text>
</comment>
<keyword evidence="6" id="KW-0961">Cell wall biogenesis/degradation</keyword>